<gene>
    <name evidence="3" type="ORF">F7D20_07355</name>
</gene>
<dbReference type="PANTHER" id="PTHR43096">
    <property type="entry name" value="DNAJ HOMOLOG 1, MITOCHONDRIAL-RELATED"/>
    <property type="match status" value="1"/>
</dbReference>
<dbReference type="AlphaFoldDB" id="A0A6A7WBB6"/>
<dbReference type="InterPro" id="IPR036869">
    <property type="entry name" value="J_dom_sf"/>
</dbReference>
<dbReference type="GO" id="GO:0005737">
    <property type="term" value="C:cytoplasm"/>
    <property type="evidence" value="ECO:0007669"/>
    <property type="project" value="TreeGrafter"/>
</dbReference>
<proteinExistence type="predicted"/>
<sequence length="244" mass="26322">MAFVDYYKILGVDKNIPQNDVRAAYRKRAKQFHPDLHPNDPKAKAKFQALNEAYDVISDPDKRAKYDKYGEQWKNAAAYEQAGGAGGFGGFGGAGGSAGGNPFEGFDFSNFGSGGSGFSSFFENLFGGGARRRSGGAGFDGFGGGTEYGSQNMRQSTGEMQMNVNIDMYTALLGGEGIIRLSNGSKIKLKIKPGTQNGTKVRVRGKGCDRGDGTFGDLMITYNVKLPTTLNDRQKELLRQMKEA</sequence>
<dbReference type="Gene3D" id="1.10.287.110">
    <property type="entry name" value="DnaJ domain"/>
    <property type="match status" value="1"/>
</dbReference>
<dbReference type="GO" id="GO:0042026">
    <property type="term" value="P:protein refolding"/>
    <property type="evidence" value="ECO:0007669"/>
    <property type="project" value="TreeGrafter"/>
</dbReference>
<dbReference type="OrthoDB" id="9779889at2"/>
<dbReference type="RefSeq" id="WP_158463456.1">
    <property type="nucleotide sequence ID" value="NZ_VZAD01000059.1"/>
</dbReference>
<dbReference type="Gene3D" id="2.60.260.20">
    <property type="entry name" value="Urease metallochaperone UreE, N-terminal domain"/>
    <property type="match status" value="1"/>
</dbReference>
<dbReference type="EMBL" id="VZAD01000059">
    <property type="protein sequence ID" value="MQP11777.1"/>
    <property type="molecule type" value="Genomic_DNA"/>
</dbReference>
<evidence type="ECO:0000256" key="1">
    <source>
        <dbReference type="ARBA" id="ARBA00023186"/>
    </source>
</evidence>
<dbReference type="PROSITE" id="PS50076">
    <property type="entry name" value="DNAJ_2"/>
    <property type="match status" value="1"/>
</dbReference>
<name>A0A6A7WBB6_9BACT</name>
<feature type="domain" description="J" evidence="2">
    <location>
        <begin position="5"/>
        <end position="70"/>
    </location>
</feature>
<evidence type="ECO:0000313" key="4">
    <source>
        <dbReference type="Proteomes" id="UP000384372"/>
    </source>
</evidence>
<dbReference type="PANTHER" id="PTHR43096:SF52">
    <property type="entry name" value="DNAJ HOMOLOG 1, MITOCHONDRIAL-RELATED"/>
    <property type="match status" value="1"/>
</dbReference>
<dbReference type="SUPFAM" id="SSF49493">
    <property type="entry name" value="HSP40/DnaJ peptide-binding domain"/>
    <property type="match status" value="1"/>
</dbReference>
<dbReference type="FunFam" id="2.60.260.20:FF:000013">
    <property type="entry name" value="DnaJ subfamily B member 11"/>
    <property type="match status" value="1"/>
</dbReference>
<dbReference type="Pfam" id="PF01556">
    <property type="entry name" value="DnaJ_C"/>
    <property type="match status" value="1"/>
</dbReference>
<evidence type="ECO:0000259" key="2">
    <source>
        <dbReference type="PROSITE" id="PS50076"/>
    </source>
</evidence>
<dbReference type="PRINTS" id="PR00625">
    <property type="entry name" value="JDOMAIN"/>
</dbReference>
<dbReference type="SMART" id="SM00271">
    <property type="entry name" value="DnaJ"/>
    <property type="match status" value="1"/>
</dbReference>
<dbReference type="Pfam" id="PF00226">
    <property type="entry name" value="DnaJ"/>
    <property type="match status" value="1"/>
</dbReference>
<protein>
    <submittedName>
        <fullName evidence="3">J domain-containing protein</fullName>
    </submittedName>
</protein>
<dbReference type="Proteomes" id="UP000384372">
    <property type="component" value="Unassembled WGS sequence"/>
</dbReference>
<keyword evidence="4" id="KW-1185">Reference proteome</keyword>
<keyword evidence="1" id="KW-0143">Chaperone</keyword>
<dbReference type="CDD" id="cd06257">
    <property type="entry name" value="DnaJ"/>
    <property type="match status" value="1"/>
</dbReference>
<dbReference type="SUPFAM" id="SSF46565">
    <property type="entry name" value="Chaperone J-domain"/>
    <property type="match status" value="1"/>
</dbReference>
<comment type="caution">
    <text evidence="3">The sequence shown here is derived from an EMBL/GenBank/DDBJ whole genome shotgun (WGS) entry which is preliminary data.</text>
</comment>
<reference evidence="3 4" key="1">
    <citation type="submission" date="2019-09" db="EMBL/GenBank/DDBJ databases">
        <title>Distinct polysaccharide growth profiles of human intestinal Prevotella copri isolates.</title>
        <authorList>
            <person name="Fehlner-Peach H."/>
            <person name="Magnabosco C."/>
            <person name="Raghavan V."/>
            <person name="Scher J.U."/>
            <person name="Tett A."/>
            <person name="Cox L.M."/>
            <person name="Gottsegen C."/>
            <person name="Watters A."/>
            <person name="Wiltshire- Gordon J.D."/>
            <person name="Segata N."/>
            <person name="Bonneau R."/>
            <person name="Littman D.R."/>
        </authorList>
    </citation>
    <scope>NUCLEOTIDE SEQUENCE [LARGE SCALE GENOMIC DNA]</scope>
    <source>
        <strain evidence="4">iAQ1173</strain>
    </source>
</reference>
<dbReference type="GO" id="GO:0051082">
    <property type="term" value="F:unfolded protein binding"/>
    <property type="evidence" value="ECO:0007669"/>
    <property type="project" value="InterPro"/>
</dbReference>
<organism evidence="3 4">
    <name type="scientific">Segatella copri</name>
    <dbReference type="NCBI Taxonomy" id="165179"/>
    <lineage>
        <taxon>Bacteria</taxon>
        <taxon>Pseudomonadati</taxon>
        <taxon>Bacteroidota</taxon>
        <taxon>Bacteroidia</taxon>
        <taxon>Bacteroidales</taxon>
        <taxon>Prevotellaceae</taxon>
        <taxon>Segatella</taxon>
    </lineage>
</organism>
<dbReference type="InterPro" id="IPR002939">
    <property type="entry name" value="DnaJ_C"/>
</dbReference>
<evidence type="ECO:0000313" key="3">
    <source>
        <dbReference type="EMBL" id="MQP11777.1"/>
    </source>
</evidence>
<dbReference type="InterPro" id="IPR008971">
    <property type="entry name" value="HSP40/DnaJ_pept-bd"/>
</dbReference>
<accession>A0A6A7WBB6</accession>
<dbReference type="InterPro" id="IPR001623">
    <property type="entry name" value="DnaJ_domain"/>
</dbReference>